<keyword evidence="4" id="KW-0325">Glycoprotein</keyword>
<organism evidence="9 10">
    <name type="scientific">Dufourea novaeangliae</name>
    <name type="common">Sweat bee</name>
    <dbReference type="NCBI Taxonomy" id="178035"/>
    <lineage>
        <taxon>Eukaryota</taxon>
        <taxon>Metazoa</taxon>
        <taxon>Ecdysozoa</taxon>
        <taxon>Arthropoda</taxon>
        <taxon>Hexapoda</taxon>
        <taxon>Insecta</taxon>
        <taxon>Pterygota</taxon>
        <taxon>Neoptera</taxon>
        <taxon>Endopterygota</taxon>
        <taxon>Hymenoptera</taxon>
        <taxon>Apocrita</taxon>
        <taxon>Aculeata</taxon>
        <taxon>Apoidea</taxon>
        <taxon>Anthophila</taxon>
        <taxon>Halictidae</taxon>
        <taxon>Rophitinae</taxon>
        <taxon>Dufourea</taxon>
    </lineage>
</organism>
<sequence length="463" mass="52596">MVMPLDVCSYVLPDKVTYTGASVVHEGQPWRIECSGLKPDDLIRWTRNGQSLEPELASGQLVVDSHVANGSSTLRAKYATDSHDGDYKCTPDSSDVFHLWIYFDKGYRIKLQFNYQRQTETQVCHCLYIIHDDIKIKVLTPKDTPMTLECANKTAGSKVNWFKEDVPIYTALAGSEDHFKVDNETGTLELVSANDVIYGNYTCKGHNSSTEYRIVPRPTAHLVESISVVEGEKLHLVCTGKQSPGIKVSWTFGDQNYTRSKGRVKIERDRERGIYGAVLSVENIEMNDRGNVYCRVSYNWSDPAETHTAEAQSLLRVKDKLAALWPFLGICAEVIVLCAIILVYEKKRNKAELEESDTDQSPDTGPSRRDDRLEYYFPLRGPLPPSELPLDPPVTPPPPEFPGHRTILLRSLSKEHRRSSAPARLSLSRYRFKSFPLKTCHRLQLYWRLSKREQRIAERTADA</sequence>
<evidence type="ECO:0000256" key="7">
    <source>
        <dbReference type="SAM" id="Phobius"/>
    </source>
</evidence>
<name>A0A154NZ63_DUFNO</name>
<dbReference type="EMBL" id="KQ434783">
    <property type="protein sequence ID" value="KZC04966.1"/>
    <property type="molecule type" value="Genomic_DNA"/>
</dbReference>
<dbReference type="Pfam" id="PF00047">
    <property type="entry name" value="ig"/>
    <property type="match status" value="1"/>
</dbReference>
<evidence type="ECO:0000256" key="3">
    <source>
        <dbReference type="ARBA" id="ARBA00023157"/>
    </source>
</evidence>
<feature type="domain" description="Ig-like" evidence="8">
    <location>
        <begin position="146"/>
        <end position="215"/>
    </location>
</feature>
<dbReference type="InterPro" id="IPR013151">
    <property type="entry name" value="Immunoglobulin_dom"/>
</dbReference>
<dbReference type="InterPro" id="IPR003599">
    <property type="entry name" value="Ig_sub"/>
</dbReference>
<evidence type="ECO:0000313" key="9">
    <source>
        <dbReference type="EMBL" id="KZC04966.1"/>
    </source>
</evidence>
<keyword evidence="7" id="KW-1133">Transmembrane helix</keyword>
<proteinExistence type="predicted"/>
<dbReference type="OrthoDB" id="5970915at2759"/>
<dbReference type="PROSITE" id="PS50835">
    <property type="entry name" value="IG_LIKE"/>
    <property type="match status" value="3"/>
</dbReference>
<dbReference type="GO" id="GO:0005911">
    <property type="term" value="C:cell-cell junction"/>
    <property type="evidence" value="ECO:0007669"/>
    <property type="project" value="TreeGrafter"/>
</dbReference>
<gene>
    <name evidence="9" type="ORF">WN55_09765</name>
</gene>
<keyword evidence="3" id="KW-1015">Disulfide bond</keyword>
<evidence type="ECO:0000259" key="8">
    <source>
        <dbReference type="PROSITE" id="PS50835"/>
    </source>
</evidence>
<feature type="transmembrane region" description="Helical" evidence="7">
    <location>
        <begin position="323"/>
        <end position="344"/>
    </location>
</feature>
<dbReference type="AlphaFoldDB" id="A0A154NZ63"/>
<dbReference type="SMART" id="SM00409">
    <property type="entry name" value="IG"/>
    <property type="match status" value="2"/>
</dbReference>
<dbReference type="SMART" id="SM00408">
    <property type="entry name" value="IGc2"/>
    <property type="match status" value="3"/>
</dbReference>
<dbReference type="GO" id="GO:0098609">
    <property type="term" value="P:cell-cell adhesion"/>
    <property type="evidence" value="ECO:0007669"/>
    <property type="project" value="TreeGrafter"/>
</dbReference>
<keyword evidence="5" id="KW-0393">Immunoglobulin domain</keyword>
<dbReference type="GO" id="GO:0005886">
    <property type="term" value="C:plasma membrane"/>
    <property type="evidence" value="ECO:0007669"/>
    <property type="project" value="TreeGrafter"/>
</dbReference>
<keyword evidence="7" id="KW-0812">Transmembrane</keyword>
<evidence type="ECO:0000313" key="10">
    <source>
        <dbReference type="Proteomes" id="UP000076502"/>
    </source>
</evidence>
<dbReference type="InterPro" id="IPR003598">
    <property type="entry name" value="Ig_sub2"/>
</dbReference>
<accession>A0A154NZ63</accession>
<feature type="region of interest" description="Disordered" evidence="6">
    <location>
        <begin position="351"/>
        <end position="371"/>
    </location>
</feature>
<feature type="domain" description="Ig-like" evidence="8">
    <location>
        <begin position="216"/>
        <end position="312"/>
    </location>
</feature>
<dbReference type="PANTHER" id="PTHR11640:SF167">
    <property type="entry name" value="SIGNAL-REGULATORY PROTEIN BETA-1-LIKE"/>
    <property type="match status" value="1"/>
</dbReference>
<dbReference type="InterPro" id="IPR036179">
    <property type="entry name" value="Ig-like_dom_sf"/>
</dbReference>
<dbReference type="SUPFAM" id="SSF48726">
    <property type="entry name" value="Immunoglobulin"/>
    <property type="match status" value="3"/>
</dbReference>
<dbReference type="STRING" id="178035.A0A154NZ63"/>
<evidence type="ECO:0000256" key="5">
    <source>
        <dbReference type="ARBA" id="ARBA00023319"/>
    </source>
</evidence>
<dbReference type="InterPro" id="IPR007110">
    <property type="entry name" value="Ig-like_dom"/>
</dbReference>
<keyword evidence="10" id="KW-1185">Reference proteome</keyword>
<feature type="domain" description="Ig-like" evidence="8">
    <location>
        <begin position="13"/>
        <end position="90"/>
    </location>
</feature>
<dbReference type="Gene3D" id="2.60.40.10">
    <property type="entry name" value="Immunoglobulins"/>
    <property type="match status" value="3"/>
</dbReference>
<evidence type="ECO:0000256" key="4">
    <source>
        <dbReference type="ARBA" id="ARBA00023180"/>
    </source>
</evidence>
<dbReference type="GO" id="GO:0050839">
    <property type="term" value="F:cell adhesion molecule binding"/>
    <property type="evidence" value="ECO:0007669"/>
    <property type="project" value="TreeGrafter"/>
</dbReference>
<reference evidence="9 10" key="1">
    <citation type="submission" date="2015-07" db="EMBL/GenBank/DDBJ databases">
        <title>The genome of Dufourea novaeangliae.</title>
        <authorList>
            <person name="Pan H."/>
            <person name="Kapheim K."/>
        </authorList>
    </citation>
    <scope>NUCLEOTIDE SEQUENCE [LARGE SCALE GENOMIC DNA]</scope>
    <source>
        <strain evidence="9">0120121106</strain>
        <tissue evidence="9">Whole body</tissue>
    </source>
</reference>
<comment type="subcellular location">
    <subcellularLocation>
        <location evidence="1">Membrane</location>
        <topology evidence="1">Single-pass type I membrane protein</topology>
    </subcellularLocation>
</comment>
<evidence type="ECO:0000256" key="1">
    <source>
        <dbReference type="ARBA" id="ARBA00004479"/>
    </source>
</evidence>
<dbReference type="InterPro" id="IPR013783">
    <property type="entry name" value="Ig-like_fold"/>
</dbReference>
<dbReference type="Proteomes" id="UP000076502">
    <property type="component" value="Unassembled WGS sequence"/>
</dbReference>
<dbReference type="PANTHER" id="PTHR11640">
    <property type="entry name" value="NEPHRIN"/>
    <property type="match status" value="1"/>
</dbReference>
<protein>
    <submittedName>
        <fullName evidence="9">Basigin</fullName>
    </submittedName>
</protein>
<evidence type="ECO:0000256" key="2">
    <source>
        <dbReference type="ARBA" id="ARBA00023136"/>
    </source>
</evidence>
<keyword evidence="2 7" id="KW-0472">Membrane</keyword>
<evidence type="ECO:0000256" key="6">
    <source>
        <dbReference type="SAM" id="MobiDB-lite"/>
    </source>
</evidence>
<dbReference type="InterPro" id="IPR051275">
    <property type="entry name" value="Cell_adhesion_signaling"/>
</dbReference>